<gene>
    <name evidence="2" type="ORF">OTU49_016449</name>
</gene>
<dbReference type="Proteomes" id="UP001445076">
    <property type="component" value="Unassembled WGS sequence"/>
</dbReference>
<comment type="caution">
    <text evidence="2">The sequence shown here is derived from an EMBL/GenBank/DDBJ whole genome shotgun (WGS) entry which is preliminary data.</text>
</comment>
<dbReference type="EMBL" id="JARKIK010000014">
    <property type="protein sequence ID" value="KAK8747555.1"/>
    <property type="molecule type" value="Genomic_DNA"/>
</dbReference>
<feature type="compositionally biased region" description="Basic and acidic residues" evidence="1">
    <location>
        <begin position="179"/>
        <end position="189"/>
    </location>
</feature>
<feature type="region of interest" description="Disordered" evidence="1">
    <location>
        <begin position="22"/>
        <end position="217"/>
    </location>
</feature>
<evidence type="ECO:0000313" key="3">
    <source>
        <dbReference type="Proteomes" id="UP001445076"/>
    </source>
</evidence>
<feature type="non-terminal residue" evidence="2">
    <location>
        <position position="217"/>
    </location>
</feature>
<dbReference type="AlphaFoldDB" id="A0AAW0XSL6"/>
<feature type="compositionally biased region" description="Basic and acidic residues" evidence="1">
    <location>
        <begin position="51"/>
        <end position="70"/>
    </location>
</feature>
<keyword evidence="3" id="KW-1185">Reference proteome</keyword>
<protein>
    <submittedName>
        <fullName evidence="2">Uncharacterized protein</fullName>
    </submittedName>
</protein>
<evidence type="ECO:0000256" key="1">
    <source>
        <dbReference type="SAM" id="MobiDB-lite"/>
    </source>
</evidence>
<feature type="compositionally biased region" description="Polar residues" evidence="1">
    <location>
        <begin position="24"/>
        <end position="37"/>
    </location>
</feature>
<evidence type="ECO:0000313" key="2">
    <source>
        <dbReference type="EMBL" id="KAK8747555.1"/>
    </source>
</evidence>
<feature type="compositionally biased region" description="Basic and acidic residues" evidence="1">
    <location>
        <begin position="77"/>
        <end position="90"/>
    </location>
</feature>
<reference evidence="2 3" key="1">
    <citation type="journal article" date="2024" name="BMC Genomics">
        <title>Genome assembly of redclaw crayfish (Cherax quadricarinatus) provides insights into its immune adaptation and hypoxia tolerance.</title>
        <authorList>
            <person name="Liu Z."/>
            <person name="Zheng J."/>
            <person name="Li H."/>
            <person name="Fang K."/>
            <person name="Wang S."/>
            <person name="He J."/>
            <person name="Zhou D."/>
            <person name="Weng S."/>
            <person name="Chi M."/>
            <person name="Gu Z."/>
            <person name="He J."/>
            <person name="Li F."/>
            <person name="Wang M."/>
        </authorList>
    </citation>
    <scope>NUCLEOTIDE SEQUENCE [LARGE SCALE GENOMIC DNA]</scope>
    <source>
        <strain evidence="2">ZL_2023a</strain>
    </source>
</reference>
<sequence>MQHLEMRVTSDIAHILALLQQQQRTSVSPSQMDSDQSPESRRGGVNGSRGNGREGRVFRRTASLHDDTPHHSRHHYRSLEITRPQVEDLLGHSSDGSTHQGLDFREVSGCLGSGSGPGRVGPGVTTRQCPSMPLTPDLDPDALRPSPPRSQSQPSDLTQARWRRKCRSPLQGAALDPWAPRREDSRGSEPESWGDFRSLTEAPIARLESLDEMESLS</sequence>
<feature type="compositionally biased region" description="Gly residues" evidence="1">
    <location>
        <begin position="111"/>
        <end position="121"/>
    </location>
</feature>
<proteinExistence type="predicted"/>
<organism evidence="2 3">
    <name type="scientific">Cherax quadricarinatus</name>
    <name type="common">Australian red claw crayfish</name>
    <dbReference type="NCBI Taxonomy" id="27406"/>
    <lineage>
        <taxon>Eukaryota</taxon>
        <taxon>Metazoa</taxon>
        <taxon>Ecdysozoa</taxon>
        <taxon>Arthropoda</taxon>
        <taxon>Crustacea</taxon>
        <taxon>Multicrustacea</taxon>
        <taxon>Malacostraca</taxon>
        <taxon>Eumalacostraca</taxon>
        <taxon>Eucarida</taxon>
        <taxon>Decapoda</taxon>
        <taxon>Pleocyemata</taxon>
        <taxon>Astacidea</taxon>
        <taxon>Parastacoidea</taxon>
        <taxon>Parastacidae</taxon>
        <taxon>Cherax</taxon>
    </lineage>
</organism>
<accession>A0AAW0XSL6</accession>
<name>A0AAW0XSL6_CHEQU</name>